<keyword evidence="3" id="KW-1185">Reference proteome</keyword>
<accession>A0A428JXP7</accession>
<evidence type="ECO:0000313" key="2">
    <source>
        <dbReference type="EMBL" id="RSK38910.1"/>
    </source>
</evidence>
<reference evidence="2 3" key="1">
    <citation type="submission" date="2018-12" db="EMBL/GenBank/DDBJ databases">
        <authorList>
            <person name="Feng G."/>
            <person name="Zhu H."/>
        </authorList>
    </citation>
    <scope>NUCLEOTIDE SEQUENCE [LARGE SCALE GENOMIC DNA]</scope>
    <source>
        <strain evidence="2 3">LMG 26000</strain>
    </source>
</reference>
<dbReference type="Proteomes" id="UP000270291">
    <property type="component" value="Unassembled WGS sequence"/>
</dbReference>
<sequence>MCNGTSASGADEAAAAGFRPRVEARTGAAAGATGAAATGAGASTGADAGAGAATVAGAAMGSTGAGGAVAVRVASPPIPARACWRASSGTSMRRRGVICGFSKAIISQRLKRWIQKRPPWRGGRAGPGAR</sequence>
<protein>
    <submittedName>
        <fullName evidence="2">Uncharacterized protein</fullName>
    </submittedName>
</protein>
<feature type="region of interest" description="Disordered" evidence="1">
    <location>
        <begin position="28"/>
        <end position="48"/>
    </location>
</feature>
<organism evidence="2 3">
    <name type="scientific">Hymenobacter perfusus</name>
    <dbReference type="NCBI Taxonomy" id="1236770"/>
    <lineage>
        <taxon>Bacteria</taxon>
        <taxon>Pseudomonadati</taxon>
        <taxon>Bacteroidota</taxon>
        <taxon>Cytophagia</taxon>
        <taxon>Cytophagales</taxon>
        <taxon>Hymenobacteraceae</taxon>
        <taxon>Hymenobacter</taxon>
    </lineage>
</organism>
<comment type="caution">
    <text evidence="2">The sequence shown here is derived from an EMBL/GenBank/DDBJ whole genome shotgun (WGS) entry which is preliminary data.</text>
</comment>
<evidence type="ECO:0000256" key="1">
    <source>
        <dbReference type="SAM" id="MobiDB-lite"/>
    </source>
</evidence>
<name>A0A428JXP7_9BACT</name>
<gene>
    <name evidence="2" type="ORF">EI293_20525</name>
</gene>
<evidence type="ECO:0000313" key="3">
    <source>
        <dbReference type="Proteomes" id="UP000270291"/>
    </source>
</evidence>
<dbReference type="AlphaFoldDB" id="A0A428JXP7"/>
<dbReference type="EMBL" id="RWIU01000010">
    <property type="protein sequence ID" value="RSK38910.1"/>
    <property type="molecule type" value="Genomic_DNA"/>
</dbReference>
<proteinExistence type="predicted"/>